<keyword evidence="2" id="KW-0472">Membrane</keyword>
<sequence length="210" mass="23847">MCSRTRLAILFGNTQLAPVVLGVFRFVRVRLDSATEMCKAILVPKKVLKFPSNFLKFESNFPKFPLNFPKFPPNFPKFPLSFPKFPPTGWGLDSKLAYKSHMGPSAAHEDEDEDEEEEEEDEDEDEDEEKDEEFPLPGADEPLACPIVAFYGKEDPAVTLDMVSEWRGLSGNPESFEVVTMDGGHLWFQNSSSRCEALALELDKRMKRHP</sequence>
<reference evidence="3" key="1">
    <citation type="submission" date="2021-02" db="EMBL/GenBank/DDBJ databases">
        <authorList>
            <person name="Dougan E. K."/>
            <person name="Rhodes N."/>
            <person name="Thang M."/>
            <person name="Chan C."/>
        </authorList>
    </citation>
    <scope>NUCLEOTIDE SEQUENCE</scope>
</reference>
<dbReference type="SUPFAM" id="SSF53474">
    <property type="entry name" value="alpha/beta-Hydrolases"/>
    <property type="match status" value="1"/>
</dbReference>
<keyword evidence="2" id="KW-0812">Transmembrane</keyword>
<evidence type="ECO:0000313" key="3">
    <source>
        <dbReference type="EMBL" id="CAE8582281.1"/>
    </source>
</evidence>
<dbReference type="Gene3D" id="3.40.50.1820">
    <property type="entry name" value="alpha/beta hydrolase"/>
    <property type="match status" value="1"/>
</dbReference>
<feature type="compositionally biased region" description="Acidic residues" evidence="1">
    <location>
        <begin position="109"/>
        <end position="134"/>
    </location>
</feature>
<organism evidence="3 4">
    <name type="scientific">Polarella glacialis</name>
    <name type="common">Dinoflagellate</name>
    <dbReference type="NCBI Taxonomy" id="89957"/>
    <lineage>
        <taxon>Eukaryota</taxon>
        <taxon>Sar</taxon>
        <taxon>Alveolata</taxon>
        <taxon>Dinophyceae</taxon>
        <taxon>Suessiales</taxon>
        <taxon>Suessiaceae</taxon>
        <taxon>Polarella</taxon>
    </lineage>
</organism>
<feature type="transmembrane region" description="Helical" evidence="2">
    <location>
        <begin position="7"/>
        <end position="27"/>
    </location>
</feature>
<proteinExistence type="predicted"/>
<evidence type="ECO:0000256" key="2">
    <source>
        <dbReference type="SAM" id="Phobius"/>
    </source>
</evidence>
<dbReference type="InterPro" id="IPR029058">
    <property type="entry name" value="AB_hydrolase_fold"/>
</dbReference>
<dbReference type="EMBL" id="CAJNNV010000344">
    <property type="protein sequence ID" value="CAE8582281.1"/>
    <property type="molecule type" value="Genomic_DNA"/>
</dbReference>
<evidence type="ECO:0000256" key="1">
    <source>
        <dbReference type="SAM" id="MobiDB-lite"/>
    </source>
</evidence>
<comment type="caution">
    <text evidence="3">The sequence shown here is derived from an EMBL/GenBank/DDBJ whole genome shotgun (WGS) entry which is preliminary data.</text>
</comment>
<feature type="region of interest" description="Disordered" evidence="1">
    <location>
        <begin position="101"/>
        <end position="142"/>
    </location>
</feature>
<accession>A0A813D302</accession>
<dbReference type="Proteomes" id="UP000654075">
    <property type="component" value="Unassembled WGS sequence"/>
</dbReference>
<gene>
    <name evidence="3" type="ORF">PGLA1383_LOCUS1281</name>
</gene>
<keyword evidence="4" id="KW-1185">Reference proteome</keyword>
<dbReference type="OrthoDB" id="408188at2759"/>
<dbReference type="AlphaFoldDB" id="A0A813D302"/>
<name>A0A813D302_POLGL</name>
<keyword evidence="2" id="KW-1133">Transmembrane helix</keyword>
<protein>
    <submittedName>
        <fullName evidence="3">Uncharacterized protein</fullName>
    </submittedName>
</protein>
<evidence type="ECO:0000313" key="4">
    <source>
        <dbReference type="Proteomes" id="UP000654075"/>
    </source>
</evidence>